<feature type="transmembrane region" description="Helical" evidence="7">
    <location>
        <begin position="317"/>
        <end position="341"/>
    </location>
</feature>
<evidence type="ECO:0000256" key="2">
    <source>
        <dbReference type="ARBA" id="ARBA00010157"/>
    </source>
</evidence>
<evidence type="ECO:0000256" key="6">
    <source>
        <dbReference type="ARBA" id="ARBA00023136"/>
    </source>
</evidence>
<name>A0A455SD65_9CHLR</name>
<keyword evidence="6 7" id="KW-0472">Membrane</keyword>
<evidence type="ECO:0000313" key="9">
    <source>
        <dbReference type="EMBL" id="BBH86397.1"/>
    </source>
</evidence>
<feature type="transmembrane region" description="Helical" evidence="7">
    <location>
        <begin position="186"/>
        <end position="205"/>
    </location>
</feature>
<keyword evidence="5 7" id="KW-1133">Transmembrane helix</keyword>
<evidence type="ECO:0000256" key="1">
    <source>
        <dbReference type="ARBA" id="ARBA00004651"/>
    </source>
</evidence>
<organism evidence="9">
    <name type="scientific">Thermosporothrix sp. COM3</name>
    <dbReference type="NCBI Taxonomy" id="2490863"/>
    <lineage>
        <taxon>Bacteria</taxon>
        <taxon>Bacillati</taxon>
        <taxon>Chloroflexota</taxon>
        <taxon>Ktedonobacteria</taxon>
        <taxon>Ktedonobacterales</taxon>
        <taxon>Thermosporotrichaceae</taxon>
        <taxon>Thermosporothrix</taxon>
    </lineage>
</organism>
<comment type="subcellular location">
    <subcellularLocation>
        <location evidence="1">Cell membrane</location>
        <topology evidence="1">Multi-pass membrane protein</topology>
    </subcellularLocation>
</comment>
<evidence type="ECO:0000256" key="3">
    <source>
        <dbReference type="ARBA" id="ARBA00022475"/>
    </source>
</evidence>
<dbReference type="InterPro" id="IPR000731">
    <property type="entry name" value="SSD"/>
</dbReference>
<dbReference type="Pfam" id="PF03176">
    <property type="entry name" value="MMPL"/>
    <property type="match status" value="2"/>
</dbReference>
<protein>
    <submittedName>
        <fullName evidence="9">Membrane protein</fullName>
    </submittedName>
</protein>
<gene>
    <name evidence="9" type="ORF">KTC_11480</name>
</gene>
<feature type="transmembrane region" description="Helical" evidence="7">
    <location>
        <begin position="21"/>
        <end position="43"/>
    </location>
</feature>
<dbReference type="PROSITE" id="PS50156">
    <property type="entry name" value="SSD"/>
    <property type="match status" value="1"/>
</dbReference>
<dbReference type="GO" id="GO:0005886">
    <property type="term" value="C:plasma membrane"/>
    <property type="evidence" value="ECO:0007669"/>
    <property type="project" value="UniProtKB-SubCell"/>
</dbReference>
<feature type="domain" description="SSD" evidence="8">
    <location>
        <begin position="210"/>
        <end position="340"/>
    </location>
</feature>
<reference evidence="9" key="1">
    <citation type="submission" date="2018-12" db="EMBL/GenBank/DDBJ databases">
        <title>Novel natural products biosynthetic potential of the class Ktedonobacteria.</title>
        <authorList>
            <person name="Zheng Y."/>
            <person name="Saitou A."/>
            <person name="Wang C.M."/>
            <person name="Toyoda A."/>
            <person name="Minakuchi Y."/>
            <person name="Sekiguchi Y."/>
            <person name="Ueda K."/>
            <person name="Takano H."/>
            <person name="Sakai Y."/>
            <person name="Yokota A."/>
            <person name="Yabe S."/>
        </authorList>
    </citation>
    <scope>NUCLEOTIDE SEQUENCE</scope>
    <source>
        <strain evidence="9">COM3</strain>
    </source>
</reference>
<evidence type="ECO:0000256" key="5">
    <source>
        <dbReference type="ARBA" id="ARBA00022989"/>
    </source>
</evidence>
<evidence type="ECO:0000256" key="4">
    <source>
        <dbReference type="ARBA" id="ARBA00022692"/>
    </source>
</evidence>
<sequence length="730" mass="80189">MNHTKEHVPLLRHLGRGIMRFRWWIIGLSVLFLIGTGAFGAGVTRMLLLARFEVEGSESSRTGQLLEQHFKAGDPNLLLLVTAKNGTVNDPAIVNVGKELQKELETQPHVTVLSSYWDRAFAPALRSKDAKQAIIIAHISGTATEARELLRTLSPKFTRDLPGATVRVGGQDEIFRQVGAQSEQDFIRSDMIAIPLVLLILVLLLRNLWAGLLTLGISLFAILGTMSVLRILIQFTEVSTFALNLTMVLGLGIGVDYCLFIIARYREELEKGQDVQGAIIRTIETAGRTVIFSALTVAISLAGLILFPFYFLRSFAYAGIAVIAIGVCGALFPLPAMLAIMGHRIRPWSRRQQSTSVEQGLWYRISHMVMKRPVSVSVPLLALLLFLGSPFLRINFGTPDQRVLPPGVSSREVHEEIRLNFPAEENDAIHIIALNITDPQRQAIEQYARALSRVPGVFQVDTITGAYANGEQVARADEWSDRFVSEKGTWLSVVPSEERLNSDPFGLVDAIRAVQAPYPVQIGGAPAIIQDFRNTLLASLPPVMVFIGIVTFILLFFMTGSLLLPLKAILLNILSLSATFGALVWIFQEGNLSSLLGFTPTGSMEVSIPILMFCLAFGLSMDYEVFIMSRIKEEYDRTGKNVHAVALGLERSGPLVTAAAALMALAFASFSVSGISLLKMLGVGMTLAVLMDATVIRGLLVPAFMRLMGQANWWAPQPLQRLQRRIGFSE</sequence>
<evidence type="ECO:0000256" key="7">
    <source>
        <dbReference type="SAM" id="Phobius"/>
    </source>
</evidence>
<dbReference type="Gene3D" id="1.20.1640.10">
    <property type="entry name" value="Multidrug efflux transporter AcrB transmembrane domain"/>
    <property type="match status" value="2"/>
</dbReference>
<comment type="similarity">
    <text evidence="2">Belongs to the resistance-nodulation-cell division (RND) (TC 2.A.6) family. MmpL subfamily.</text>
</comment>
<keyword evidence="3" id="KW-1003">Cell membrane</keyword>
<dbReference type="InterPro" id="IPR004869">
    <property type="entry name" value="MMPL_dom"/>
</dbReference>
<feature type="transmembrane region" description="Helical" evidence="7">
    <location>
        <begin position="681"/>
        <end position="700"/>
    </location>
</feature>
<feature type="transmembrane region" description="Helical" evidence="7">
    <location>
        <begin position="569"/>
        <end position="588"/>
    </location>
</feature>
<keyword evidence="4 7" id="KW-0812">Transmembrane</keyword>
<feature type="transmembrane region" description="Helical" evidence="7">
    <location>
        <begin position="212"/>
        <end position="235"/>
    </location>
</feature>
<feature type="transmembrane region" description="Helical" evidence="7">
    <location>
        <begin position="608"/>
        <end position="627"/>
    </location>
</feature>
<accession>A0A455SD65</accession>
<dbReference type="AlphaFoldDB" id="A0A455SD65"/>
<evidence type="ECO:0000259" key="8">
    <source>
        <dbReference type="PROSITE" id="PS50156"/>
    </source>
</evidence>
<dbReference type="PANTHER" id="PTHR33406:SF11">
    <property type="entry name" value="MEMBRANE PROTEIN SCO6666-RELATED"/>
    <property type="match status" value="1"/>
</dbReference>
<feature type="transmembrane region" description="Helical" evidence="7">
    <location>
        <begin position="536"/>
        <end position="557"/>
    </location>
</feature>
<dbReference type="SUPFAM" id="SSF82866">
    <property type="entry name" value="Multidrug efflux transporter AcrB transmembrane domain"/>
    <property type="match status" value="2"/>
</dbReference>
<feature type="transmembrane region" description="Helical" evidence="7">
    <location>
        <begin position="374"/>
        <end position="392"/>
    </location>
</feature>
<feature type="transmembrane region" description="Helical" evidence="7">
    <location>
        <begin position="290"/>
        <end position="311"/>
    </location>
</feature>
<dbReference type="PANTHER" id="PTHR33406">
    <property type="entry name" value="MEMBRANE PROTEIN MJ1562-RELATED"/>
    <property type="match status" value="1"/>
</dbReference>
<proteinExistence type="inferred from homology"/>
<dbReference type="EMBL" id="AP019376">
    <property type="protein sequence ID" value="BBH86397.1"/>
    <property type="molecule type" value="Genomic_DNA"/>
</dbReference>
<dbReference type="InterPro" id="IPR050545">
    <property type="entry name" value="Mycobact_MmpL"/>
</dbReference>
<feature type="transmembrane region" description="Helical" evidence="7">
    <location>
        <begin position="655"/>
        <end position="675"/>
    </location>
</feature>
<feature type="transmembrane region" description="Helical" evidence="7">
    <location>
        <begin position="241"/>
        <end position="263"/>
    </location>
</feature>